<name>F2JGC1_CELLD</name>
<feature type="transmembrane region" description="Helical" evidence="7">
    <location>
        <begin position="21"/>
        <end position="38"/>
    </location>
</feature>
<evidence type="ECO:0000313" key="10">
    <source>
        <dbReference type="EMBL" id="ADZ81816.1"/>
    </source>
</evidence>
<dbReference type="RefSeq" id="WP_013655117.1">
    <property type="nucleotide sequence ID" value="NC_015275.1"/>
</dbReference>
<reference evidence="10 11" key="1">
    <citation type="journal article" date="2011" name="J. Bacteriol.">
        <title>Complete genome sequence of the cellulose-degrading bacterium Cellulosilyticum lentocellum.</title>
        <authorList>
            <consortium name="US DOE Joint Genome Institute"/>
            <person name="Miller D.A."/>
            <person name="Suen G."/>
            <person name="Bruce D."/>
            <person name="Copeland A."/>
            <person name="Cheng J.F."/>
            <person name="Detter C."/>
            <person name="Goodwin L.A."/>
            <person name="Han C.S."/>
            <person name="Hauser L.J."/>
            <person name="Land M.L."/>
            <person name="Lapidus A."/>
            <person name="Lucas S."/>
            <person name="Meincke L."/>
            <person name="Pitluck S."/>
            <person name="Tapia R."/>
            <person name="Teshima H."/>
            <person name="Woyke T."/>
            <person name="Fox B.G."/>
            <person name="Angert E.R."/>
            <person name="Currie C.R."/>
        </authorList>
    </citation>
    <scope>NUCLEOTIDE SEQUENCE [LARGE SCALE GENOMIC DNA]</scope>
    <source>
        <strain evidence="11">ATCC 49066 / DSM 5427 / NCIMB 11756 / RHM5</strain>
    </source>
</reference>
<protein>
    <recommendedName>
        <fullName evidence="12">ABC3 transporter permease protein domain-containing protein</fullName>
    </recommendedName>
</protein>
<feature type="transmembrane region" description="Helical" evidence="7">
    <location>
        <begin position="645"/>
        <end position="665"/>
    </location>
</feature>
<keyword evidence="3 7" id="KW-0812">Transmembrane</keyword>
<dbReference type="KEGG" id="cle:Clole_0055"/>
<dbReference type="InterPro" id="IPR038766">
    <property type="entry name" value="Membrane_comp_ABC_pdt"/>
</dbReference>
<feature type="transmembrane region" description="Helical" evidence="7">
    <location>
        <begin position="942"/>
        <end position="961"/>
    </location>
</feature>
<dbReference type="PANTHER" id="PTHR30287">
    <property type="entry name" value="MEMBRANE COMPONENT OF PREDICTED ABC SUPERFAMILY METABOLITE UPTAKE TRANSPORTER"/>
    <property type="match status" value="1"/>
</dbReference>
<evidence type="ECO:0008006" key="12">
    <source>
        <dbReference type="Google" id="ProtNLM"/>
    </source>
</evidence>
<evidence type="ECO:0000256" key="5">
    <source>
        <dbReference type="ARBA" id="ARBA00023136"/>
    </source>
</evidence>
<organism evidence="10 11">
    <name type="scientific">Cellulosilyticum lentocellum (strain ATCC 49066 / DSM 5427 / NCIMB 11756 / RHM5)</name>
    <name type="common">Clostridium lentocellum</name>
    <dbReference type="NCBI Taxonomy" id="642492"/>
    <lineage>
        <taxon>Bacteria</taxon>
        <taxon>Bacillati</taxon>
        <taxon>Bacillota</taxon>
        <taxon>Clostridia</taxon>
        <taxon>Lachnospirales</taxon>
        <taxon>Cellulosilyticaceae</taxon>
        <taxon>Cellulosilyticum</taxon>
    </lineage>
</organism>
<dbReference type="eggNOG" id="COG1511">
    <property type="taxonomic scope" value="Bacteria"/>
</dbReference>
<accession>F2JGC1</accession>
<feature type="transmembrane region" description="Helical" evidence="7">
    <location>
        <begin position="548"/>
        <end position="568"/>
    </location>
</feature>
<proteinExistence type="predicted"/>
<dbReference type="Proteomes" id="UP000008467">
    <property type="component" value="Chromosome"/>
</dbReference>
<feature type="transmembrane region" description="Helical" evidence="7">
    <location>
        <begin position="995"/>
        <end position="1019"/>
    </location>
</feature>
<keyword evidence="2" id="KW-1003">Cell membrane</keyword>
<dbReference type="Pfam" id="PF12704">
    <property type="entry name" value="MacB_PCD"/>
    <property type="match status" value="2"/>
</dbReference>
<feature type="coiled-coil region" evidence="6">
    <location>
        <begin position="275"/>
        <end position="522"/>
    </location>
</feature>
<feature type="transmembrane region" description="Helical" evidence="7">
    <location>
        <begin position="717"/>
        <end position="737"/>
    </location>
</feature>
<dbReference type="EMBL" id="CP002582">
    <property type="protein sequence ID" value="ADZ81816.1"/>
    <property type="molecule type" value="Genomic_DNA"/>
</dbReference>
<keyword evidence="6" id="KW-0175">Coiled coil</keyword>
<dbReference type="InterPro" id="IPR025857">
    <property type="entry name" value="MacB_PCD"/>
</dbReference>
<keyword evidence="11" id="KW-1185">Reference proteome</keyword>
<dbReference type="eggNOG" id="COG0577">
    <property type="taxonomic scope" value="Bacteria"/>
</dbReference>
<dbReference type="GO" id="GO:0005886">
    <property type="term" value="C:plasma membrane"/>
    <property type="evidence" value="ECO:0007669"/>
    <property type="project" value="UniProtKB-SubCell"/>
</dbReference>
<evidence type="ECO:0000256" key="4">
    <source>
        <dbReference type="ARBA" id="ARBA00022989"/>
    </source>
</evidence>
<dbReference type="PANTHER" id="PTHR30287:SF1">
    <property type="entry name" value="INNER MEMBRANE PROTEIN"/>
    <property type="match status" value="1"/>
</dbReference>
<evidence type="ECO:0000259" key="8">
    <source>
        <dbReference type="Pfam" id="PF02687"/>
    </source>
</evidence>
<sequence>MRKSALIKDTLHEIRKSLGRFFSIMAIVALGVAFLAGIKVSAPMMRDTTDQYMDNYHMMDLTVMSTLGIEASDIEALSKLDEIKSITGSYTIDTLATIGGSQKVVKVHSLQSLSPEDDNFINKPRLIEGSWPSAPNECLIDGTQLTRLPLEIGDSITLSTGTDKDISDVLENNQYKVVGVMNSPYYMHFERGSAEIGNGSVSSYIYIPEENFKSDTYTELFIALKDTEQLDSYSDAYTTLIDDFKAKLEPIMEERAAVRYEKLLSDGKADITGGEAKLLEEREKANQELADAALEIEKAEQEIANKEQELQDGEAATEKGFKQAERAISEAETTIQEKQREYEEGLSLFNSQKETIQKQLDEVKLALDVGNEELQELEATLQSVEEKLLASEGAEKETLVEQKQTIELQIATLEKVLETKKQAYDEGLSEFTVKEQALIATKAALEKGRNEITKQKAALESKKATTYNQLTFGKQQLEEAKITMQEGKEKYESSKAEAEEKFKEAEDELTKGKEQLENLKEPKVYVLGREANYGTANYKSAVDTIERIGQVFPIFFFVVAALVCLTTMTRMVDEQRITIGTYKALGYSSFAIMSKYILYAGIASAIGSILGIIVGFKLFPNTIYGAYGIMFTAPPLIDKVYPGEALSAITAMIALTVLAAVFTTIKELKEQPSELMRPKAPANGKRILLERIPFIWKRMNFFQKVVARNIFRYKKKFFMTIIGIAGCTALLVAGLGLKQSIISIVGRQYGDIFRYDLEVTVKEGTADNIEGDTYIKNFLEVSKENIKAIYGEEQRETTLLTIPDLSHMSEFINLKERESQESLALEDNGVIISEKLAKLLKVGKGDTIQFESSDLVIYDVKVIGITENYVGHYIYMTQDYAKQIRTNIPSANQLLIHLVDSSGRNEEAISNKLTQNENVVSFAFTTKHADSFNSMTSSLDTVVIILIVSAALLAFVVLYNLTTINISERYREIATIKVLGFNDYKVSQYIYRENIMLTLMGSLLGLILGKALFVFIIVTAEMEDLMFGRELYASSNITAIVLTFIFAMLVNIIMHFKLQKIEMVDSLKSVE</sequence>
<evidence type="ECO:0000256" key="7">
    <source>
        <dbReference type="SAM" id="Phobius"/>
    </source>
</evidence>
<evidence type="ECO:0000313" key="11">
    <source>
        <dbReference type="Proteomes" id="UP000008467"/>
    </source>
</evidence>
<evidence type="ECO:0000256" key="3">
    <source>
        <dbReference type="ARBA" id="ARBA00022692"/>
    </source>
</evidence>
<dbReference type="AlphaFoldDB" id="F2JGC1"/>
<keyword evidence="5 7" id="KW-0472">Membrane</keyword>
<dbReference type="Pfam" id="PF02687">
    <property type="entry name" value="FtsX"/>
    <property type="match status" value="2"/>
</dbReference>
<feature type="transmembrane region" description="Helical" evidence="7">
    <location>
        <begin position="596"/>
        <end position="616"/>
    </location>
</feature>
<dbReference type="STRING" id="642492.Clole_0055"/>
<dbReference type="InterPro" id="IPR003838">
    <property type="entry name" value="ABC3_permease_C"/>
</dbReference>
<evidence type="ECO:0000256" key="2">
    <source>
        <dbReference type="ARBA" id="ARBA00022475"/>
    </source>
</evidence>
<feature type="domain" description="ABC3 transporter permease C-terminal" evidence="8">
    <location>
        <begin position="551"/>
        <end position="671"/>
    </location>
</feature>
<feature type="domain" description="ABC3 transporter permease C-terminal" evidence="8">
    <location>
        <begin position="944"/>
        <end position="1050"/>
    </location>
</feature>
<feature type="domain" description="MacB-like periplasmic core" evidence="9">
    <location>
        <begin position="24"/>
        <end position="236"/>
    </location>
</feature>
<keyword evidence="4 7" id="KW-1133">Transmembrane helix</keyword>
<evidence type="ECO:0000256" key="6">
    <source>
        <dbReference type="SAM" id="Coils"/>
    </source>
</evidence>
<feature type="domain" description="MacB-like periplasmic core" evidence="9">
    <location>
        <begin position="721"/>
        <end position="898"/>
    </location>
</feature>
<gene>
    <name evidence="10" type="ordered locus">Clole_0055</name>
</gene>
<evidence type="ECO:0000256" key="1">
    <source>
        <dbReference type="ARBA" id="ARBA00004651"/>
    </source>
</evidence>
<comment type="subcellular location">
    <subcellularLocation>
        <location evidence="1">Cell membrane</location>
        <topology evidence="1">Multi-pass membrane protein</topology>
    </subcellularLocation>
</comment>
<feature type="transmembrane region" description="Helical" evidence="7">
    <location>
        <begin position="1031"/>
        <end position="1053"/>
    </location>
</feature>
<dbReference type="HOGENOM" id="CLU_005531_0_0_9"/>
<evidence type="ECO:0000259" key="9">
    <source>
        <dbReference type="Pfam" id="PF12704"/>
    </source>
</evidence>